<evidence type="ECO:0000313" key="3">
    <source>
        <dbReference type="EMBL" id="UGS35144.1"/>
    </source>
</evidence>
<dbReference type="InterPro" id="IPR014729">
    <property type="entry name" value="Rossmann-like_a/b/a_fold"/>
</dbReference>
<sequence>MPAPILIGFDGSPSARQAIERAAHVLGPRPATVVFVWDPVAPGPAGDPFGLVSPMYDPSQIEGVNQTIRTNADAIAAQGAALAREAGLDAQPKTAEMRGSIWSTILETAEETGAELVVVGARGHSKVRSLLLGSVSNGVVHHAALPVLVLPARGADKNDD</sequence>
<dbReference type="KEGG" id="sbae:DSM104329_01529"/>
<dbReference type="InterPro" id="IPR006015">
    <property type="entry name" value="Universal_stress_UspA"/>
</dbReference>
<dbReference type="SUPFAM" id="SSF52402">
    <property type="entry name" value="Adenine nucleotide alpha hydrolases-like"/>
    <property type="match status" value="1"/>
</dbReference>
<gene>
    <name evidence="3" type="ORF">DSM104329_01529</name>
</gene>
<evidence type="ECO:0000256" key="1">
    <source>
        <dbReference type="ARBA" id="ARBA00008791"/>
    </source>
</evidence>
<dbReference type="PRINTS" id="PR01438">
    <property type="entry name" value="UNVRSLSTRESS"/>
</dbReference>
<dbReference type="CDD" id="cd00293">
    <property type="entry name" value="USP-like"/>
    <property type="match status" value="1"/>
</dbReference>
<dbReference type="EMBL" id="CP087164">
    <property type="protein sequence ID" value="UGS35144.1"/>
    <property type="molecule type" value="Genomic_DNA"/>
</dbReference>
<keyword evidence="4" id="KW-1185">Reference proteome</keyword>
<proteinExistence type="inferred from homology"/>
<dbReference type="Proteomes" id="UP001162834">
    <property type="component" value="Chromosome"/>
</dbReference>
<dbReference type="Gene3D" id="3.40.50.620">
    <property type="entry name" value="HUPs"/>
    <property type="match status" value="1"/>
</dbReference>
<feature type="domain" description="UspA" evidence="2">
    <location>
        <begin position="4"/>
        <end position="151"/>
    </location>
</feature>
<dbReference type="RefSeq" id="WP_259314801.1">
    <property type="nucleotide sequence ID" value="NZ_CP087164.1"/>
</dbReference>
<accession>A0A9E7C012</accession>
<dbReference type="PANTHER" id="PTHR46268:SF6">
    <property type="entry name" value="UNIVERSAL STRESS PROTEIN UP12"/>
    <property type="match status" value="1"/>
</dbReference>
<reference evidence="3" key="1">
    <citation type="journal article" date="2022" name="Int. J. Syst. Evol. Microbiol.">
        <title>Pseudomonas aegrilactucae sp. nov. and Pseudomonas morbosilactucae sp. nov., pathogens causing bacterial rot of lettuce in Japan.</title>
        <authorList>
            <person name="Sawada H."/>
            <person name="Fujikawa T."/>
            <person name="Satou M."/>
        </authorList>
    </citation>
    <scope>NUCLEOTIDE SEQUENCE</scope>
    <source>
        <strain evidence="3">0166_1</strain>
    </source>
</reference>
<evidence type="ECO:0000259" key="2">
    <source>
        <dbReference type="Pfam" id="PF00582"/>
    </source>
</evidence>
<dbReference type="InterPro" id="IPR006016">
    <property type="entry name" value="UspA"/>
</dbReference>
<dbReference type="PANTHER" id="PTHR46268">
    <property type="entry name" value="STRESS RESPONSE PROTEIN NHAX"/>
    <property type="match status" value="1"/>
</dbReference>
<comment type="similarity">
    <text evidence="1">Belongs to the universal stress protein A family.</text>
</comment>
<dbReference type="Pfam" id="PF00582">
    <property type="entry name" value="Usp"/>
    <property type="match status" value="1"/>
</dbReference>
<name>A0A9E7C012_9ACTN</name>
<evidence type="ECO:0000313" key="4">
    <source>
        <dbReference type="Proteomes" id="UP001162834"/>
    </source>
</evidence>
<dbReference type="AlphaFoldDB" id="A0A9E7C012"/>
<organism evidence="3 4">
    <name type="scientific">Capillimicrobium parvum</name>
    <dbReference type="NCBI Taxonomy" id="2884022"/>
    <lineage>
        <taxon>Bacteria</taxon>
        <taxon>Bacillati</taxon>
        <taxon>Actinomycetota</taxon>
        <taxon>Thermoleophilia</taxon>
        <taxon>Solirubrobacterales</taxon>
        <taxon>Capillimicrobiaceae</taxon>
        <taxon>Capillimicrobium</taxon>
    </lineage>
</organism>
<protein>
    <recommendedName>
        <fullName evidence="2">UspA domain-containing protein</fullName>
    </recommendedName>
</protein>